<keyword evidence="1" id="KW-0472">Membrane</keyword>
<dbReference type="Proteomes" id="UP000825729">
    <property type="component" value="Unassembled WGS sequence"/>
</dbReference>
<evidence type="ECO:0000256" key="1">
    <source>
        <dbReference type="SAM" id="Phobius"/>
    </source>
</evidence>
<keyword evidence="1" id="KW-1133">Transmembrane helix</keyword>
<evidence type="ECO:0000313" key="3">
    <source>
        <dbReference type="EMBL" id="KAG9458541.1"/>
    </source>
</evidence>
<dbReference type="InterPro" id="IPR003675">
    <property type="entry name" value="Rce1/LyrA-like_dom"/>
</dbReference>
<feature type="transmembrane region" description="Helical" evidence="1">
    <location>
        <begin position="90"/>
        <end position="108"/>
    </location>
</feature>
<feature type="transmembrane region" description="Helical" evidence="1">
    <location>
        <begin position="284"/>
        <end position="300"/>
    </location>
</feature>
<dbReference type="GO" id="GO:0004175">
    <property type="term" value="F:endopeptidase activity"/>
    <property type="evidence" value="ECO:0007669"/>
    <property type="project" value="UniProtKB-ARBA"/>
</dbReference>
<name>A0AAV7FCL0_ARIFI</name>
<comment type="caution">
    <text evidence="3">The sequence shown here is derived from an EMBL/GenBank/DDBJ whole genome shotgun (WGS) entry which is preliminary data.</text>
</comment>
<dbReference type="PANTHER" id="PTHR43592">
    <property type="entry name" value="CAAX AMINO TERMINAL PROTEASE"/>
    <property type="match status" value="1"/>
</dbReference>
<accession>A0AAV7FCL0</accession>
<feature type="transmembrane region" description="Helical" evidence="1">
    <location>
        <begin position="182"/>
        <end position="208"/>
    </location>
</feature>
<dbReference type="GO" id="GO:0080120">
    <property type="term" value="P:CAAX-box protein maturation"/>
    <property type="evidence" value="ECO:0007669"/>
    <property type="project" value="UniProtKB-ARBA"/>
</dbReference>
<proteinExistence type="predicted"/>
<evidence type="ECO:0000313" key="4">
    <source>
        <dbReference type="Proteomes" id="UP000825729"/>
    </source>
</evidence>
<sequence length="338" mass="38160">MSLMQSPVLLTTSKFTDALFTPHFRLRSTVIAKRRGGWGKVSDISGQRRWDSRVLCSRSQSDQRDIGSSSKENKLKSLFQSWDVPWDWKVTMYVMMPYLMSILFTGFVRSSLGTDFQPFSENMQGSFDDVDEVAFHFFMDQLLKTIAKLSILFILVSPYRPFPDDIFSYEWSQPLNRRYGWIIWGGGGLTVASSVVFLIEALLGAVSGQMQNEGESLMRLLPLVGESQVSTVCVLGVLSFLTPLCEETLYRGFLMVSLTKWFPMPVSLVISSAVFTLSHQSHSNFLEIFSFGIILGLVYAQTRNLAAPIAIHACWNLGVITTVIYLQSQGYDIHKYAL</sequence>
<dbReference type="EMBL" id="JAINDJ010000002">
    <property type="protein sequence ID" value="KAG9458541.1"/>
    <property type="molecule type" value="Genomic_DNA"/>
</dbReference>
<protein>
    <recommendedName>
        <fullName evidence="2">CAAX prenyl protease 2/Lysostaphin resistance protein A-like domain-containing protein</fullName>
    </recommendedName>
</protein>
<feature type="transmembrane region" description="Helical" evidence="1">
    <location>
        <begin position="261"/>
        <end position="277"/>
    </location>
</feature>
<gene>
    <name evidence="3" type="ORF">H6P81_003049</name>
</gene>
<feature type="domain" description="CAAX prenyl protease 2/Lysostaphin resistance protein A-like" evidence="2">
    <location>
        <begin position="231"/>
        <end position="317"/>
    </location>
</feature>
<evidence type="ECO:0000259" key="2">
    <source>
        <dbReference type="Pfam" id="PF02517"/>
    </source>
</evidence>
<feature type="transmembrane region" description="Helical" evidence="1">
    <location>
        <begin position="220"/>
        <end position="241"/>
    </location>
</feature>
<organism evidence="3 4">
    <name type="scientific">Aristolochia fimbriata</name>
    <name type="common">White veined hardy Dutchman's pipe vine</name>
    <dbReference type="NCBI Taxonomy" id="158543"/>
    <lineage>
        <taxon>Eukaryota</taxon>
        <taxon>Viridiplantae</taxon>
        <taxon>Streptophyta</taxon>
        <taxon>Embryophyta</taxon>
        <taxon>Tracheophyta</taxon>
        <taxon>Spermatophyta</taxon>
        <taxon>Magnoliopsida</taxon>
        <taxon>Magnoliidae</taxon>
        <taxon>Piperales</taxon>
        <taxon>Aristolochiaceae</taxon>
        <taxon>Aristolochia</taxon>
    </lineage>
</organism>
<keyword evidence="4" id="KW-1185">Reference proteome</keyword>
<feature type="transmembrane region" description="Helical" evidence="1">
    <location>
        <begin position="306"/>
        <end position="326"/>
    </location>
</feature>
<dbReference type="AlphaFoldDB" id="A0AAV7FCL0"/>
<dbReference type="PANTHER" id="PTHR43592:SF15">
    <property type="entry name" value="CAAX AMINO TERMINAL PROTEASE FAMILY PROTEIN"/>
    <property type="match status" value="1"/>
</dbReference>
<reference evidence="3 4" key="1">
    <citation type="submission" date="2021-07" db="EMBL/GenBank/DDBJ databases">
        <title>The Aristolochia fimbriata genome: insights into angiosperm evolution, floral development and chemical biosynthesis.</title>
        <authorList>
            <person name="Jiao Y."/>
        </authorList>
    </citation>
    <scope>NUCLEOTIDE SEQUENCE [LARGE SCALE GENOMIC DNA]</scope>
    <source>
        <strain evidence="3">IBCAS-2021</strain>
        <tissue evidence="3">Leaf</tissue>
    </source>
</reference>
<keyword evidence="1" id="KW-0812">Transmembrane</keyword>
<dbReference type="Pfam" id="PF02517">
    <property type="entry name" value="Rce1-like"/>
    <property type="match status" value="1"/>
</dbReference>